<organism evidence="2">
    <name type="scientific">Euplotes harpa</name>
    <dbReference type="NCBI Taxonomy" id="151035"/>
    <lineage>
        <taxon>Eukaryota</taxon>
        <taxon>Sar</taxon>
        <taxon>Alveolata</taxon>
        <taxon>Ciliophora</taxon>
        <taxon>Intramacronucleata</taxon>
        <taxon>Spirotrichea</taxon>
        <taxon>Hypotrichia</taxon>
        <taxon>Euplotida</taxon>
        <taxon>Euplotidae</taxon>
        <taxon>Euplotes</taxon>
    </lineage>
</organism>
<dbReference type="EMBL" id="HBII01036760">
    <property type="protein sequence ID" value="CAE0356653.1"/>
    <property type="molecule type" value="Transcribed_RNA"/>
</dbReference>
<evidence type="ECO:0000256" key="1">
    <source>
        <dbReference type="SAM" id="MobiDB-lite"/>
    </source>
</evidence>
<reference evidence="2" key="1">
    <citation type="submission" date="2021-01" db="EMBL/GenBank/DDBJ databases">
        <authorList>
            <person name="Corre E."/>
            <person name="Pelletier E."/>
            <person name="Niang G."/>
            <person name="Scheremetjew M."/>
            <person name="Finn R."/>
            <person name="Kale V."/>
            <person name="Holt S."/>
            <person name="Cochrane G."/>
            <person name="Meng A."/>
            <person name="Brown T."/>
            <person name="Cohen L."/>
        </authorList>
    </citation>
    <scope>NUCLEOTIDE SEQUENCE</scope>
    <source>
        <strain evidence="2">FSP1.4</strain>
    </source>
</reference>
<sequence>MCAKADLCSIDGYHFRPYDELMTKEDFLLHQIDDADERRALVSVQSFIDKCTAETFQSESLDKHAFSELMDSKLYRYCFVTSLKKLDVYQLPNEECFEGVAFLVMAFLRGCNKNDDCDYLRSIIDLAEKLHYDVEESEDAIVRTSLTEAIRRTSIWDNAAIWEKAIFKDFRDIIVKFKLPEDQHGQVNKDEVLKDVLFSRLDYYVSKLAYFEMDGKALQGIYQKFAKAYKFTEAQKAKLKSKVVIVEEDQNEDFDFSKESTQPRLSGSFTLNVNKWMTGLGKIGTTAVTKMKTFIKKKEVVEESKNALDDEEVDEFNPESTDISKSNSECSPPKDNIEAKGEIDVNLLKTDESQEAV</sequence>
<name>A0A7S3JL75_9SPIT</name>
<feature type="compositionally biased region" description="Polar residues" evidence="1">
    <location>
        <begin position="318"/>
        <end position="330"/>
    </location>
</feature>
<protein>
    <submittedName>
        <fullName evidence="2">Uncharacterized protein</fullName>
    </submittedName>
</protein>
<feature type="region of interest" description="Disordered" evidence="1">
    <location>
        <begin position="306"/>
        <end position="357"/>
    </location>
</feature>
<gene>
    <name evidence="2" type="ORF">EHAR0213_LOCUS15570</name>
</gene>
<accession>A0A7S3JL75</accession>
<dbReference type="AlphaFoldDB" id="A0A7S3JL75"/>
<evidence type="ECO:0000313" key="2">
    <source>
        <dbReference type="EMBL" id="CAE0356653.1"/>
    </source>
</evidence>
<proteinExistence type="predicted"/>